<organism evidence="13">
    <name type="scientific">Pyricularia oryzae (strain Y34)</name>
    <name type="common">Rice blast fungus</name>
    <name type="synonym">Magnaporthe oryzae</name>
    <dbReference type="NCBI Taxonomy" id="1143189"/>
    <lineage>
        <taxon>Eukaryota</taxon>
        <taxon>Fungi</taxon>
        <taxon>Dikarya</taxon>
        <taxon>Ascomycota</taxon>
        <taxon>Pezizomycotina</taxon>
        <taxon>Sordariomycetes</taxon>
        <taxon>Sordariomycetidae</taxon>
        <taxon>Magnaporthales</taxon>
        <taxon>Pyriculariaceae</taxon>
        <taxon>Pyricularia</taxon>
    </lineage>
</organism>
<keyword evidence="5 10" id="KW-1133">Transmembrane helix</keyword>
<proteinExistence type="predicted"/>
<dbReference type="InterPro" id="IPR028927">
    <property type="entry name" value="Man-6-P_rcpt"/>
</dbReference>
<dbReference type="Proteomes" id="UP000011086">
    <property type="component" value="Unassembled WGS sequence"/>
</dbReference>
<evidence type="ECO:0000256" key="10">
    <source>
        <dbReference type="SAM" id="Phobius"/>
    </source>
</evidence>
<protein>
    <recommendedName>
        <fullName evidence="12">MRH domain-containing protein</fullName>
    </recommendedName>
</protein>
<dbReference type="EMBL" id="JH792951">
    <property type="protein sequence ID" value="ELQ40573.1"/>
    <property type="molecule type" value="Genomic_DNA"/>
</dbReference>
<evidence type="ECO:0000313" key="13">
    <source>
        <dbReference type="EMBL" id="ELQ40573.1"/>
    </source>
</evidence>
<evidence type="ECO:0000256" key="2">
    <source>
        <dbReference type="ARBA" id="ARBA00022448"/>
    </source>
</evidence>
<evidence type="ECO:0000256" key="3">
    <source>
        <dbReference type="ARBA" id="ARBA00022692"/>
    </source>
</evidence>
<feature type="compositionally biased region" description="Basic and acidic residues" evidence="9">
    <location>
        <begin position="232"/>
        <end position="250"/>
    </location>
</feature>
<gene>
    <name evidence="13" type="ORF">OOU_Y34scaffold00414g3</name>
</gene>
<sequence>MESVLWLMSFLNCWVEVSGSAGIKRVLWSVSDPIHSSSNHPSIHRTMRLSSTQPLGALLLAAASFSNFAIAAAADATSTTAAEPCTATSASGFHDLRRDTAVQLPEGVKKNKNGAPNTDYFARGWDYPSNFTINICAPVVEPVKKVVGIDEDNWRNVSAYYMSSDGKAYSIGQESSALTVRGRKISLQYTNGSPCGEETKSKDKLRRRSGGGGSGSNYDKRGSVHLGASHSSYDDESRVRATEKDKEKEANRKRRKSATFSFICDHEMMGEKAVVSYIGSTPDECAYFFDVRSSHACAGVEPHKPGSVGPGGVFAIIFFIAVGVYVGGGVFYQRTVAHARGWRQLPNYSLWAGIWSFISDFFVIATSSCARCIPGRRGYRTLSSSPSGRGRNREDENRLIDQLDEEWDD</sequence>
<feature type="region of interest" description="Disordered" evidence="9">
    <location>
        <begin position="381"/>
        <end position="409"/>
    </location>
</feature>
<evidence type="ECO:0000259" key="12">
    <source>
        <dbReference type="PROSITE" id="PS51914"/>
    </source>
</evidence>
<dbReference type="GO" id="GO:0007034">
    <property type="term" value="P:vacuolar transport"/>
    <property type="evidence" value="ECO:0007669"/>
    <property type="project" value="TreeGrafter"/>
</dbReference>
<keyword evidence="6 10" id="KW-0472">Membrane</keyword>
<evidence type="ECO:0000256" key="8">
    <source>
        <dbReference type="ARBA" id="ARBA00023180"/>
    </source>
</evidence>
<dbReference type="AlphaFoldDB" id="A0AA97P233"/>
<evidence type="ECO:0000256" key="5">
    <source>
        <dbReference type="ARBA" id="ARBA00022989"/>
    </source>
</evidence>
<dbReference type="InterPro" id="IPR009011">
    <property type="entry name" value="Man6P_isomerase_rcpt-bd_dom_sf"/>
</dbReference>
<dbReference type="PANTHER" id="PTHR15071">
    <property type="entry name" value="MANNOSE-6-PHOSPHATE RECEPTOR FAMILY MEMBER"/>
    <property type="match status" value="1"/>
</dbReference>
<feature type="compositionally biased region" description="Basic and acidic residues" evidence="9">
    <location>
        <begin position="391"/>
        <end position="401"/>
    </location>
</feature>
<keyword evidence="4 11" id="KW-0732">Signal</keyword>
<dbReference type="Gene3D" id="2.70.130.10">
    <property type="entry name" value="Mannose-6-phosphate receptor binding domain"/>
    <property type="match status" value="2"/>
</dbReference>
<evidence type="ECO:0000256" key="6">
    <source>
        <dbReference type="ARBA" id="ARBA00023136"/>
    </source>
</evidence>
<feature type="domain" description="MRH" evidence="12">
    <location>
        <begin position="83"/>
        <end position="299"/>
    </location>
</feature>
<keyword evidence="8" id="KW-0325">Glycoprotein</keyword>
<accession>A0AA97P233</accession>
<evidence type="ECO:0000256" key="1">
    <source>
        <dbReference type="ARBA" id="ARBA00004308"/>
    </source>
</evidence>
<dbReference type="GO" id="GO:0005770">
    <property type="term" value="C:late endosome"/>
    <property type="evidence" value="ECO:0007669"/>
    <property type="project" value="TreeGrafter"/>
</dbReference>
<comment type="subcellular location">
    <subcellularLocation>
        <location evidence="1">Endomembrane system</location>
    </subcellularLocation>
</comment>
<dbReference type="GO" id="GO:0000139">
    <property type="term" value="C:Golgi membrane"/>
    <property type="evidence" value="ECO:0007669"/>
    <property type="project" value="UniProtKB-SubCell"/>
</dbReference>
<keyword evidence="3 10" id="KW-0812">Transmembrane</keyword>
<dbReference type="Pfam" id="PF02157">
    <property type="entry name" value="Man-6-P_recep"/>
    <property type="match status" value="1"/>
</dbReference>
<dbReference type="GO" id="GO:0010008">
    <property type="term" value="C:endosome membrane"/>
    <property type="evidence" value="ECO:0007669"/>
    <property type="project" value="UniProtKB-SubCell"/>
</dbReference>
<name>A0AA97P233_PYRO3</name>
<evidence type="ECO:0000256" key="7">
    <source>
        <dbReference type="ARBA" id="ARBA00023157"/>
    </source>
</evidence>
<evidence type="ECO:0000256" key="11">
    <source>
        <dbReference type="SAM" id="SignalP"/>
    </source>
</evidence>
<feature type="region of interest" description="Disordered" evidence="9">
    <location>
        <begin position="189"/>
        <end position="253"/>
    </location>
</feature>
<feature type="transmembrane region" description="Helical" evidence="10">
    <location>
        <begin position="352"/>
        <end position="373"/>
    </location>
</feature>
<keyword evidence="7" id="KW-1015">Disulfide bond</keyword>
<dbReference type="SUPFAM" id="SSF50911">
    <property type="entry name" value="Mannose 6-phosphate receptor domain"/>
    <property type="match status" value="1"/>
</dbReference>
<keyword evidence="2" id="KW-0813">Transport</keyword>
<evidence type="ECO:0000256" key="9">
    <source>
        <dbReference type="SAM" id="MobiDB-lite"/>
    </source>
</evidence>
<evidence type="ECO:0000256" key="4">
    <source>
        <dbReference type="ARBA" id="ARBA00022729"/>
    </source>
</evidence>
<feature type="chain" id="PRO_5041724206" description="MRH domain-containing protein" evidence="11">
    <location>
        <begin position="20"/>
        <end position="409"/>
    </location>
</feature>
<dbReference type="PANTHER" id="PTHR15071:SF0">
    <property type="entry name" value="MANNOSE 6-PHOSPHATE RECEPTOR-LIKE PROTEIN 1"/>
    <property type="match status" value="1"/>
</dbReference>
<dbReference type="InterPro" id="IPR044865">
    <property type="entry name" value="MRH_dom"/>
</dbReference>
<dbReference type="PROSITE" id="PS51914">
    <property type="entry name" value="MRH"/>
    <property type="match status" value="1"/>
</dbReference>
<feature type="signal peptide" evidence="11">
    <location>
        <begin position="1"/>
        <end position="19"/>
    </location>
</feature>
<reference evidence="13" key="1">
    <citation type="journal article" date="2012" name="PLoS Genet.">
        <title>Comparative analysis of the genomes of two field isolates of the rice blast fungus Magnaporthe oryzae.</title>
        <authorList>
            <person name="Xue M."/>
            <person name="Yang J."/>
            <person name="Li Z."/>
            <person name="Hu S."/>
            <person name="Yao N."/>
            <person name="Dean R.A."/>
            <person name="Zhao W."/>
            <person name="Shen M."/>
            <person name="Zhang H."/>
            <person name="Li C."/>
            <person name="Liu L."/>
            <person name="Cao L."/>
            <person name="Xu X."/>
            <person name="Xing Y."/>
            <person name="Hsiang T."/>
            <person name="Zhang Z."/>
            <person name="Xu J.R."/>
            <person name="Peng Y.L."/>
        </authorList>
    </citation>
    <scope>NUCLEOTIDE SEQUENCE</scope>
    <source>
        <strain evidence="13">Y34</strain>
    </source>
</reference>
<feature type="transmembrane region" description="Helical" evidence="10">
    <location>
        <begin position="313"/>
        <end position="332"/>
    </location>
</feature>